<dbReference type="InParanoid" id="Q55EG4"/>
<protein>
    <submittedName>
        <fullName evidence="2">Uncharacterized protein</fullName>
    </submittedName>
</protein>
<accession>Q55EG4</accession>
<comment type="caution">
    <text evidence="2">The sequence shown here is derived from an EMBL/GenBank/DDBJ whole genome shotgun (WGS) entry which is preliminary data.</text>
</comment>
<keyword evidence="3" id="KW-1185">Reference proteome</keyword>
<dbReference type="RefSeq" id="XP_647056.1">
    <property type="nucleotide sequence ID" value="XM_641964.1"/>
</dbReference>
<dbReference type="Proteomes" id="UP000002195">
    <property type="component" value="Unassembled WGS sequence"/>
</dbReference>
<feature type="region of interest" description="Disordered" evidence="1">
    <location>
        <begin position="1"/>
        <end position="27"/>
    </location>
</feature>
<dbReference type="GeneID" id="8616753"/>
<dbReference type="EMBL" id="AAFI02000004">
    <property type="protein sequence ID" value="EAL73045.1"/>
    <property type="molecule type" value="Genomic_DNA"/>
</dbReference>
<proteinExistence type="predicted"/>
<gene>
    <name evidence="2" type="ORF">DDB_G0268912</name>
</gene>
<evidence type="ECO:0000313" key="3">
    <source>
        <dbReference type="Proteomes" id="UP000002195"/>
    </source>
</evidence>
<evidence type="ECO:0000256" key="1">
    <source>
        <dbReference type="SAM" id="MobiDB-lite"/>
    </source>
</evidence>
<name>Q55EG4_DICDI</name>
<dbReference type="PaxDb" id="44689-DDB0190121"/>
<reference evidence="2 3" key="1">
    <citation type="journal article" date="2005" name="Nature">
        <title>The genome of the social amoeba Dictyostelium discoideum.</title>
        <authorList>
            <consortium name="The Dictyostelium discoideum Sequencing Consortium"/>
            <person name="Eichinger L."/>
            <person name="Pachebat J.A."/>
            <person name="Glockner G."/>
            <person name="Rajandream M.A."/>
            <person name="Sucgang R."/>
            <person name="Berriman M."/>
            <person name="Song J."/>
            <person name="Olsen R."/>
            <person name="Szafranski K."/>
            <person name="Xu Q."/>
            <person name="Tunggal B."/>
            <person name="Kummerfeld S."/>
            <person name="Madera M."/>
            <person name="Konfortov B.A."/>
            <person name="Rivero F."/>
            <person name="Bankier A.T."/>
            <person name="Lehmann R."/>
            <person name="Hamlin N."/>
            <person name="Davies R."/>
            <person name="Gaudet P."/>
            <person name="Fey P."/>
            <person name="Pilcher K."/>
            <person name="Chen G."/>
            <person name="Saunders D."/>
            <person name="Sodergren E."/>
            <person name="Davis P."/>
            <person name="Kerhornou A."/>
            <person name="Nie X."/>
            <person name="Hall N."/>
            <person name="Anjard C."/>
            <person name="Hemphill L."/>
            <person name="Bason N."/>
            <person name="Farbrother P."/>
            <person name="Desany B."/>
            <person name="Just E."/>
            <person name="Morio T."/>
            <person name="Rost R."/>
            <person name="Churcher C."/>
            <person name="Cooper J."/>
            <person name="Haydock S."/>
            <person name="van Driessche N."/>
            <person name="Cronin A."/>
            <person name="Goodhead I."/>
            <person name="Muzny D."/>
            <person name="Mourier T."/>
            <person name="Pain A."/>
            <person name="Lu M."/>
            <person name="Harper D."/>
            <person name="Lindsay R."/>
            <person name="Hauser H."/>
            <person name="James K."/>
            <person name="Quiles M."/>
            <person name="Madan Babu M."/>
            <person name="Saito T."/>
            <person name="Buchrieser C."/>
            <person name="Wardroper A."/>
            <person name="Felder M."/>
            <person name="Thangavelu M."/>
            <person name="Johnson D."/>
            <person name="Knights A."/>
            <person name="Loulseged H."/>
            <person name="Mungall K."/>
            <person name="Oliver K."/>
            <person name="Price C."/>
            <person name="Quail M.A."/>
            <person name="Urushihara H."/>
            <person name="Hernandez J."/>
            <person name="Rabbinowitsch E."/>
            <person name="Steffen D."/>
            <person name="Sanders M."/>
            <person name="Ma J."/>
            <person name="Kohara Y."/>
            <person name="Sharp S."/>
            <person name="Simmonds M."/>
            <person name="Spiegler S."/>
            <person name="Tivey A."/>
            <person name="Sugano S."/>
            <person name="White B."/>
            <person name="Walker D."/>
            <person name="Woodward J."/>
            <person name="Winckler T."/>
            <person name="Tanaka Y."/>
            <person name="Shaulsky G."/>
            <person name="Schleicher M."/>
            <person name="Weinstock G."/>
            <person name="Rosenthal A."/>
            <person name="Cox E.C."/>
            <person name="Chisholm R.L."/>
            <person name="Gibbs R."/>
            <person name="Loomis W.F."/>
            <person name="Platzer M."/>
            <person name="Kay R.R."/>
            <person name="Williams J."/>
            <person name="Dear P.H."/>
            <person name="Noegel A.A."/>
            <person name="Barrell B."/>
            <person name="Kuspa A."/>
        </authorList>
    </citation>
    <scope>NUCLEOTIDE SEQUENCE [LARGE SCALE GENOMIC DNA]</scope>
    <source>
        <strain evidence="2 3">AX4</strain>
    </source>
</reference>
<organism evidence="2 3">
    <name type="scientific">Dictyostelium discoideum</name>
    <name type="common">Social amoeba</name>
    <dbReference type="NCBI Taxonomy" id="44689"/>
    <lineage>
        <taxon>Eukaryota</taxon>
        <taxon>Amoebozoa</taxon>
        <taxon>Evosea</taxon>
        <taxon>Eumycetozoa</taxon>
        <taxon>Dictyostelia</taxon>
        <taxon>Dictyosteliales</taxon>
        <taxon>Dictyosteliaceae</taxon>
        <taxon>Dictyostelium</taxon>
    </lineage>
</organism>
<dbReference type="HOGENOM" id="CLU_2473655_0_0_1"/>
<sequence length="88" mass="9659">MRDYNTIIESGEVASKNHPTAQRPTGYPGMAQAKPLVIVVNVQEKLGLLICINNVDYIVVMVEVKNLMLNDSPSRSNSGRSGSSRTRK</sequence>
<dbReference type="VEuPathDB" id="AmoebaDB:DDB_G0268912"/>
<dbReference type="KEGG" id="ddi:DDB_G0268912"/>
<evidence type="ECO:0000313" key="2">
    <source>
        <dbReference type="EMBL" id="EAL73045.1"/>
    </source>
</evidence>
<dbReference type="AlphaFoldDB" id="Q55EG4"/>